<feature type="region of interest" description="Disordered" evidence="4">
    <location>
        <begin position="549"/>
        <end position="592"/>
    </location>
</feature>
<proteinExistence type="inferred from homology"/>
<evidence type="ECO:0000256" key="3">
    <source>
        <dbReference type="ARBA" id="ARBA00038295"/>
    </source>
</evidence>
<evidence type="ECO:0000256" key="4">
    <source>
        <dbReference type="SAM" id="MobiDB-lite"/>
    </source>
</evidence>
<organism evidence="6 7">
    <name type="scientific">Umbelopsis vinacea</name>
    <dbReference type="NCBI Taxonomy" id="44442"/>
    <lineage>
        <taxon>Eukaryota</taxon>
        <taxon>Fungi</taxon>
        <taxon>Fungi incertae sedis</taxon>
        <taxon>Mucoromycota</taxon>
        <taxon>Mucoromycotina</taxon>
        <taxon>Umbelopsidomycetes</taxon>
        <taxon>Umbelopsidales</taxon>
        <taxon>Umbelopsidaceae</taxon>
        <taxon>Umbelopsis</taxon>
    </lineage>
</organism>
<evidence type="ECO:0000313" key="7">
    <source>
        <dbReference type="Proteomes" id="UP000612746"/>
    </source>
</evidence>
<feature type="region of interest" description="Disordered" evidence="4">
    <location>
        <begin position="203"/>
        <end position="230"/>
    </location>
</feature>
<keyword evidence="2" id="KW-0539">Nucleus</keyword>
<feature type="region of interest" description="Disordered" evidence="4">
    <location>
        <begin position="320"/>
        <end position="393"/>
    </location>
</feature>
<feature type="compositionally biased region" description="Low complexity" evidence="4">
    <location>
        <begin position="582"/>
        <end position="592"/>
    </location>
</feature>
<comment type="similarity">
    <text evidence="3">Belongs to the RNA polymerase II subunit 5-mediating protein family.</text>
</comment>
<dbReference type="GO" id="GO:0019212">
    <property type="term" value="F:phosphatase inhibitor activity"/>
    <property type="evidence" value="ECO:0007669"/>
    <property type="project" value="TreeGrafter"/>
</dbReference>
<reference evidence="6" key="1">
    <citation type="submission" date="2020-12" db="EMBL/GenBank/DDBJ databases">
        <title>Metabolic potential, ecology and presence of endohyphal bacteria is reflected in genomic diversity of Mucoromycotina.</title>
        <authorList>
            <person name="Muszewska A."/>
            <person name="Okrasinska A."/>
            <person name="Steczkiewicz K."/>
            <person name="Drgas O."/>
            <person name="Orlowska M."/>
            <person name="Perlinska-Lenart U."/>
            <person name="Aleksandrzak-Piekarczyk T."/>
            <person name="Szatraj K."/>
            <person name="Zielenkiewicz U."/>
            <person name="Pilsyk S."/>
            <person name="Malc E."/>
            <person name="Mieczkowski P."/>
            <person name="Kruszewska J.S."/>
            <person name="Biernat P."/>
            <person name="Pawlowska J."/>
        </authorList>
    </citation>
    <scope>NUCLEOTIDE SEQUENCE</scope>
    <source>
        <strain evidence="6">WA0000051536</strain>
    </source>
</reference>
<sequence>MATPKPEVDPHELAQYAARISDHLKELEASVDQWREYRDDYKQLGQLLSTLPDKTSHDIMVPIGKLAFMPGRIVHTNEVLALLGDNWFADVSAKEAAEIVARRQQVVEENLSLVETQLNETNARAGAAPGVFKAEQYGLNEQGLPFMEIREELPDENGQDESSQTSVPNSVEAARKLQALEKSKAEKLADQALLEKLKALELEEEGEISDEDEDEKKDAHDEDDDILSDDYDTEIADNMFDQFDDDEEYAMDGVVDEEDYTHHDFQEEEQADAEPMDTITTPSVQHAIERAAVEAPITVPDPSPLVETVKERIAEPVVPGDVKEKKRTRPIIKPRVSRFKQNLAQQQAPAAEEKSPKRVSWGPDIIHEHQSAKPSQPVEEDDDLEIPNEPVYNIRSPADIYHQLLDQRMAEQASQEQTEHEPIDVQSLLKDADIMKETIYMPSERDIPQVTTAPKKKVSRFKQQRDQDRSSDTSPPSVQQSKMDTSTMRGAVVEKETEDVDLEEVEDNMLEKEASFPKHVAAEYQRKRQNMLASQGSLSFTNKPEFEVYDDDLPLPSNNPKGSVPSVEDEEKPKRVSKFKAAKLASKSQQPQ</sequence>
<dbReference type="Pfam" id="PF02996">
    <property type="entry name" value="Prefoldin"/>
    <property type="match status" value="1"/>
</dbReference>
<gene>
    <name evidence="6" type="ORF">INT44_007140</name>
</gene>
<comment type="subcellular location">
    <subcellularLocation>
        <location evidence="1">Nucleus</location>
    </subcellularLocation>
</comment>
<dbReference type="PANTHER" id="PTHR15111:SF0">
    <property type="entry name" value="UNCONVENTIONAL PREFOLDIN RPB5 INTERACTOR 1"/>
    <property type="match status" value="1"/>
</dbReference>
<dbReference type="GO" id="GO:0003714">
    <property type="term" value="F:transcription corepressor activity"/>
    <property type="evidence" value="ECO:0007669"/>
    <property type="project" value="TreeGrafter"/>
</dbReference>
<dbReference type="GO" id="GO:0003682">
    <property type="term" value="F:chromatin binding"/>
    <property type="evidence" value="ECO:0007669"/>
    <property type="project" value="TreeGrafter"/>
</dbReference>
<dbReference type="Proteomes" id="UP000612746">
    <property type="component" value="Unassembled WGS sequence"/>
</dbReference>
<dbReference type="InterPro" id="IPR004127">
    <property type="entry name" value="Prefoldin_subunit_alpha"/>
</dbReference>
<feature type="compositionally biased region" description="Basic residues" evidence="4">
    <location>
        <begin position="325"/>
        <end position="338"/>
    </location>
</feature>
<dbReference type="Gene3D" id="1.10.287.370">
    <property type="match status" value="1"/>
</dbReference>
<dbReference type="PANTHER" id="PTHR15111">
    <property type="entry name" value="RNA POLYMERASE II SUBUNIT 5-MEDIATING PROTEIN NNX3"/>
    <property type="match status" value="1"/>
</dbReference>
<accession>A0A8H7PGI5</accession>
<dbReference type="CDD" id="cd23159">
    <property type="entry name" value="Prefoldin_URI1"/>
    <property type="match status" value="1"/>
</dbReference>
<name>A0A8H7PGI5_9FUNG</name>
<dbReference type="InterPro" id="IPR024325">
    <property type="entry name" value="DUF3835"/>
</dbReference>
<dbReference type="AlphaFoldDB" id="A0A8H7PGI5"/>
<feature type="domain" description="DUF3835" evidence="5">
    <location>
        <begin position="491"/>
        <end position="584"/>
    </location>
</feature>
<evidence type="ECO:0000256" key="1">
    <source>
        <dbReference type="ARBA" id="ARBA00004123"/>
    </source>
</evidence>
<evidence type="ECO:0000256" key="2">
    <source>
        <dbReference type="ARBA" id="ARBA00023242"/>
    </source>
</evidence>
<dbReference type="Pfam" id="PF12927">
    <property type="entry name" value="DUF3835"/>
    <property type="match status" value="1"/>
</dbReference>
<feature type="region of interest" description="Disordered" evidence="4">
    <location>
        <begin position="406"/>
        <end position="516"/>
    </location>
</feature>
<dbReference type="OrthoDB" id="21413at2759"/>
<evidence type="ECO:0000259" key="5">
    <source>
        <dbReference type="Pfam" id="PF12927"/>
    </source>
</evidence>
<evidence type="ECO:0000313" key="6">
    <source>
        <dbReference type="EMBL" id="KAG2173549.1"/>
    </source>
</evidence>
<dbReference type="InterPro" id="IPR052255">
    <property type="entry name" value="RNA_pol_II_subunit5-mediator"/>
</dbReference>
<dbReference type="EMBL" id="JAEPRA010000018">
    <property type="protein sequence ID" value="KAG2173549.1"/>
    <property type="molecule type" value="Genomic_DNA"/>
</dbReference>
<dbReference type="SUPFAM" id="SSF46579">
    <property type="entry name" value="Prefoldin"/>
    <property type="match status" value="1"/>
</dbReference>
<protein>
    <recommendedName>
        <fullName evidence="5">DUF3835 domain-containing protein</fullName>
    </recommendedName>
</protein>
<dbReference type="InterPro" id="IPR009053">
    <property type="entry name" value="Prefoldin"/>
</dbReference>
<keyword evidence="7" id="KW-1185">Reference proteome</keyword>
<dbReference type="GO" id="GO:0000122">
    <property type="term" value="P:negative regulation of transcription by RNA polymerase II"/>
    <property type="evidence" value="ECO:0007669"/>
    <property type="project" value="TreeGrafter"/>
</dbReference>
<feature type="compositionally biased region" description="Polar residues" evidence="4">
    <location>
        <begin position="472"/>
        <end position="488"/>
    </location>
</feature>
<feature type="compositionally biased region" description="Acidic residues" evidence="4">
    <location>
        <begin position="496"/>
        <end position="508"/>
    </location>
</feature>
<dbReference type="GO" id="GO:0005634">
    <property type="term" value="C:nucleus"/>
    <property type="evidence" value="ECO:0007669"/>
    <property type="project" value="UniProtKB-SubCell"/>
</dbReference>
<comment type="caution">
    <text evidence="6">The sequence shown here is derived from an EMBL/GenBank/DDBJ whole genome shotgun (WGS) entry which is preliminary data.</text>
</comment>
<feature type="compositionally biased region" description="Polar residues" evidence="4">
    <location>
        <begin position="339"/>
        <end position="348"/>
    </location>
</feature>